<evidence type="ECO:0000313" key="3">
    <source>
        <dbReference type="EMBL" id="MFC0529793.1"/>
    </source>
</evidence>
<accession>A0ABV6M543</accession>
<organism evidence="3 4">
    <name type="scientific">Phytohabitans kaempferiae</name>
    <dbReference type="NCBI Taxonomy" id="1620943"/>
    <lineage>
        <taxon>Bacteria</taxon>
        <taxon>Bacillati</taxon>
        <taxon>Actinomycetota</taxon>
        <taxon>Actinomycetes</taxon>
        <taxon>Micromonosporales</taxon>
        <taxon>Micromonosporaceae</taxon>
    </lineage>
</organism>
<protein>
    <submittedName>
        <fullName evidence="3">M16 family metallopeptidase</fullName>
    </submittedName>
</protein>
<gene>
    <name evidence="3" type="ORF">ACFFIA_19220</name>
</gene>
<dbReference type="InterPro" id="IPR011765">
    <property type="entry name" value="Pept_M16_N"/>
</dbReference>
<dbReference type="Proteomes" id="UP001589867">
    <property type="component" value="Unassembled WGS sequence"/>
</dbReference>
<dbReference type="InterPro" id="IPR007863">
    <property type="entry name" value="Peptidase_M16_C"/>
</dbReference>
<feature type="domain" description="Peptidase M16 C-terminal" evidence="2">
    <location>
        <begin position="186"/>
        <end position="362"/>
    </location>
</feature>
<dbReference type="PANTHER" id="PTHR11851:SF224">
    <property type="entry name" value="PROCESSING PROTEASE"/>
    <property type="match status" value="1"/>
</dbReference>
<dbReference type="PANTHER" id="PTHR11851">
    <property type="entry name" value="METALLOPROTEASE"/>
    <property type="match status" value="1"/>
</dbReference>
<dbReference type="RefSeq" id="WP_377252855.1">
    <property type="nucleotide sequence ID" value="NZ_JBHLUH010000039.1"/>
</dbReference>
<dbReference type="SUPFAM" id="SSF63411">
    <property type="entry name" value="LuxS/MPP-like metallohydrolase"/>
    <property type="match status" value="2"/>
</dbReference>
<reference evidence="3 4" key="1">
    <citation type="submission" date="2024-09" db="EMBL/GenBank/DDBJ databases">
        <authorList>
            <person name="Sun Q."/>
            <person name="Mori K."/>
        </authorList>
    </citation>
    <scope>NUCLEOTIDE SEQUENCE [LARGE SCALE GENOMIC DNA]</scope>
    <source>
        <strain evidence="3 4">TBRC 3947</strain>
    </source>
</reference>
<dbReference type="Pfam" id="PF05193">
    <property type="entry name" value="Peptidase_M16_C"/>
    <property type="match status" value="1"/>
</dbReference>
<proteinExistence type="predicted"/>
<evidence type="ECO:0000313" key="4">
    <source>
        <dbReference type="Proteomes" id="UP001589867"/>
    </source>
</evidence>
<dbReference type="Pfam" id="PF00675">
    <property type="entry name" value="Peptidase_M16"/>
    <property type="match status" value="1"/>
</dbReference>
<comment type="caution">
    <text evidence="3">The sequence shown here is derived from an EMBL/GenBank/DDBJ whole genome shotgun (WGS) entry which is preliminary data.</text>
</comment>
<dbReference type="InterPro" id="IPR050361">
    <property type="entry name" value="MPP/UQCRC_Complex"/>
</dbReference>
<evidence type="ECO:0000259" key="2">
    <source>
        <dbReference type="Pfam" id="PF05193"/>
    </source>
</evidence>
<dbReference type="EMBL" id="JBHLUH010000039">
    <property type="protein sequence ID" value="MFC0529793.1"/>
    <property type="molecule type" value="Genomic_DNA"/>
</dbReference>
<dbReference type="Gene3D" id="3.30.830.10">
    <property type="entry name" value="Metalloenzyme, LuxS/M16 peptidase-like"/>
    <property type="match status" value="2"/>
</dbReference>
<dbReference type="InterPro" id="IPR011249">
    <property type="entry name" value="Metalloenz_LuxS/M16"/>
</dbReference>
<feature type="domain" description="Peptidase M16 N-terminal" evidence="1">
    <location>
        <begin position="41"/>
        <end position="161"/>
    </location>
</feature>
<keyword evidence="4" id="KW-1185">Reference proteome</keyword>
<sequence>MTTTEQRPALVSAEAWQPPPVRVRTARNGIPVYQIPMPGRELATVHIAVAPGGACEPADRDGIAALLAAGCAMGPARRLEATFVDELERHGATLTGGADHDGSYLTAVVPGHRLPALLDLLAPALARPALDERWIRSAVARRAAASRTESLHPVHRPADTIRRLSYAAGSPYARTARGDAASLSDVDHELLRDLHGRWYGPATTSVIIAGDLDRWRVADRVVDTFGAWDRPVPPAAPPPATPASQPKWEVHAAEGARQAVLVLGAAVHCPDLWRLAGLEAAVHALAGWSPSRLNTALREEMACSYGFHSEFVARRTASGYLAEFRVYGAVDTDRLPAATARLLAECTDLAERGPAVEESRACIANLAALVPMLAQSVREVVEQTAIGLRRGFALDEIAERAPVMAGLPPAAVREAAHALAPRRLNLALIGDPAGGVAALEPLAAALGIPVVRAGGEPAVS</sequence>
<evidence type="ECO:0000259" key="1">
    <source>
        <dbReference type="Pfam" id="PF00675"/>
    </source>
</evidence>
<name>A0ABV6M543_9ACTN</name>